<sequence length="65" mass="7366">MDGFTHKPLVFETQSIIRSQATQRVFACNRMNLPVQYHGTTQVDEVVSRPEYEQGLMGVNRALGL</sequence>
<reference evidence="1 2" key="1">
    <citation type="journal article" date="2018" name="Aquat. Microb. Ecol.">
        <title>Gammaproteobacterial methanotrophs dominate.</title>
        <authorList>
            <person name="Rissanen A.J."/>
            <person name="Saarenheimo J."/>
            <person name="Tiirola M."/>
            <person name="Peura S."/>
            <person name="Aalto S.L."/>
            <person name="Karvinen A."/>
            <person name="Nykanen H."/>
        </authorList>
    </citation>
    <scope>NUCLEOTIDE SEQUENCE [LARGE SCALE GENOMIC DNA]</scope>
    <source>
        <strain evidence="1">AMbin10</strain>
    </source>
</reference>
<gene>
    <name evidence="1" type="ORF">DM484_15045</name>
</gene>
<proteinExistence type="predicted"/>
<organism evidence="1 2">
    <name type="scientific">Candidatus Methylumidiphilus alinenensis</name>
    <dbReference type="NCBI Taxonomy" id="2202197"/>
    <lineage>
        <taxon>Bacteria</taxon>
        <taxon>Pseudomonadati</taxon>
        <taxon>Pseudomonadota</taxon>
        <taxon>Gammaproteobacteria</taxon>
        <taxon>Methylococcales</taxon>
        <taxon>Candidatus Methylumidiphilus</taxon>
    </lineage>
</organism>
<comment type="caution">
    <text evidence="1">The sequence shown here is derived from an EMBL/GenBank/DDBJ whole genome shotgun (WGS) entry which is preliminary data.</text>
</comment>
<name>A0A2W4SQ44_9GAMM</name>
<protein>
    <submittedName>
        <fullName evidence="1">Uncharacterized protein</fullName>
    </submittedName>
</protein>
<evidence type="ECO:0000313" key="2">
    <source>
        <dbReference type="Proteomes" id="UP000249396"/>
    </source>
</evidence>
<dbReference type="EMBL" id="QJPH01000339">
    <property type="protein sequence ID" value="PZN77300.1"/>
    <property type="molecule type" value="Genomic_DNA"/>
</dbReference>
<dbReference type="AlphaFoldDB" id="A0A2W4SQ44"/>
<dbReference type="Proteomes" id="UP000249396">
    <property type="component" value="Unassembled WGS sequence"/>
</dbReference>
<evidence type="ECO:0000313" key="1">
    <source>
        <dbReference type="EMBL" id="PZN77300.1"/>
    </source>
</evidence>
<accession>A0A2W4SQ44</accession>